<dbReference type="EMBL" id="LAZR01011241">
    <property type="protein sequence ID" value="KKM62700.1"/>
    <property type="molecule type" value="Genomic_DNA"/>
</dbReference>
<organism evidence="2">
    <name type="scientific">marine sediment metagenome</name>
    <dbReference type="NCBI Taxonomy" id="412755"/>
    <lineage>
        <taxon>unclassified sequences</taxon>
        <taxon>metagenomes</taxon>
        <taxon>ecological metagenomes</taxon>
    </lineage>
</organism>
<dbReference type="InterPro" id="IPR036680">
    <property type="entry name" value="SPOR-like_sf"/>
</dbReference>
<protein>
    <recommendedName>
        <fullName evidence="1">SPOR domain-containing protein</fullName>
    </recommendedName>
</protein>
<evidence type="ECO:0000259" key="1">
    <source>
        <dbReference type="PROSITE" id="PS51724"/>
    </source>
</evidence>
<dbReference type="AlphaFoldDB" id="A0A0F9LES9"/>
<accession>A0A0F9LES9</accession>
<evidence type="ECO:0000313" key="2">
    <source>
        <dbReference type="EMBL" id="KKM62700.1"/>
    </source>
</evidence>
<dbReference type="PROSITE" id="PS51724">
    <property type="entry name" value="SPOR"/>
    <property type="match status" value="1"/>
</dbReference>
<sequence length="229" mass="25496">MKYLFLFLLLLNILYALWQLQDGRASRALLESADAPLDAGLPRAPHELQPLVSADQVRPSVSPLCIDLGVFKDNDRAEQLRQRLLVLGIQSGVVAREVPGSVDYALVLEVPGGRREALAQLSLLQDRGIDSFLLTQGNLKGSLSLGIFSREDYAQARMAQLQVFGYDVQIEQVEKFDSEYLVRVDSLARRLVDQSLLARLKTDFPDLQHQYHSCPRVGAPSELGGLNNR</sequence>
<comment type="caution">
    <text evidence="2">The sequence shown here is derived from an EMBL/GenBank/DDBJ whole genome shotgun (WGS) entry which is preliminary data.</text>
</comment>
<proteinExistence type="predicted"/>
<feature type="domain" description="SPOR" evidence="1">
    <location>
        <begin position="58"/>
        <end position="136"/>
    </location>
</feature>
<dbReference type="GO" id="GO:0042834">
    <property type="term" value="F:peptidoglycan binding"/>
    <property type="evidence" value="ECO:0007669"/>
    <property type="project" value="InterPro"/>
</dbReference>
<name>A0A0F9LES9_9ZZZZ</name>
<reference evidence="2" key="1">
    <citation type="journal article" date="2015" name="Nature">
        <title>Complex archaea that bridge the gap between prokaryotes and eukaryotes.</title>
        <authorList>
            <person name="Spang A."/>
            <person name="Saw J.H."/>
            <person name="Jorgensen S.L."/>
            <person name="Zaremba-Niedzwiedzka K."/>
            <person name="Martijn J."/>
            <person name="Lind A.E."/>
            <person name="van Eijk R."/>
            <person name="Schleper C."/>
            <person name="Guy L."/>
            <person name="Ettema T.J."/>
        </authorList>
    </citation>
    <scope>NUCLEOTIDE SEQUENCE</scope>
</reference>
<dbReference type="SUPFAM" id="SSF110997">
    <property type="entry name" value="Sporulation related repeat"/>
    <property type="match status" value="2"/>
</dbReference>
<gene>
    <name evidence="2" type="ORF">LCGC14_1519020</name>
</gene>
<dbReference type="InterPro" id="IPR007730">
    <property type="entry name" value="SPOR-like_dom"/>
</dbReference>